<accession>A0ABV6J2W5</accession>
<evidence type="ECO:0000313" key="1">
    <source>
        <dbReference type="EMBL" id="MFC0390211.1"/>
    </source>
</evidence>
<sequence>MDVCDLRGGVAAYADGNGIPALQLLCAGDGSRSASVTVENGVTRPSAHQRAGCNALFWRYSRYLQVSGAVPHL</sequence>
<organism evidence="1 2">
    <name type="scientific">Paenibacillus mendelii</name>
    <dbReference type="NCBI Taxonomy" id="206163"/>
    <lineage>
        <taxon>Bacteria</taxon>
        <taxon>Bacillati</taxon>
        <taxon>Bacillota</taxon>
        <taxon>Bacilli</taxon>
        <taxon>Bacillales</taxon>
        <taxon>Paenibacillaceae</taxon>
        <taxon>Paenibacillus</taxon>
    </lineage>
</organism>
<name>A0ABV6J2W5_9BACL</name>
<keyword evidence="2" id="KW-1185">Reference proteome</keyword>
<comment type="caution">
    <text evidence="1">The sequence shown here is derived from an EMBL/GenBank/DDBJ whole genome shotgun (WGS) entry which is preliminary data.</text>
</comment>
<evidence type="ECO:0000313" key="2">
    <source>
        <dbReference type="Proteomes" id="UP001589818"/>
    </source>
</evidence>
<dbReference type="Proteomes" id="UP001589818">
    <property type="component" value="Unassembled WGS sequence"/>
</dbReference>
<reference evidence="1 2" key="1">
    <citation type="submission" date="2024-09" db="EMBL/GenBank/DDBJ databases">
        <authorList>
            <person name="Sun Q."/>
            <person name="Mori K."/>
        </authorList>
    </citation>
    <scope>NUCLEOTIDE SEQUENCE [LARGE SCALE GENOMIC DNA]</scope>
    <source>
        <strain evidence="1 2">CCM 4839</strain>
    </source>
</reference>
<protein>
    <submittedName>
        <fullName evidence="1">Uncharacterized protein</fullName>
    </submittedName>
</protein>
<dbReference type="RefSeq" id="WP_204820894.1">
    <property type="nucleotide sequence ID" value="NZ_JANHOF010000003.1"/>
</dbReference>
<gene>
    <name evidence="1" type="ORF">ACFFJ8_02355</name>
</gene>
<proteinExistence type="predicted"/>
<dbReference type="EMBL" id="JBHLVF010000006">
    <property type="protein sequence ID" value="MFC0390211.1"/>
    <property type="molecule type" value="Genomic_DNA"/>
</dbReference>